<sequence>MDNKKKSVVEVFHENYEIENVPVSKESHDEGDKYASRAIGKGVVGGILGALAIGVIASAVHDVTKSARSHGNRIVSKK</sequence>
<gene>
    <name evidence="2" type="ORF">HCT46_00505</name>
</gene>
<keyword evidence="1" id="KW-0472">Membrane</keyword>
<evidence type="ECO:0000313" key="3">
    <source>
        <dbReference type="Proteomes" id="UP000752013"/>
    </source>
</evidence>
<accession>A0A968GAV0</accession>
<protein>
    <submittedName>
        <fullName evidence="2">Uncharacterized protein</fullName>
    </submittedName>
</protein>
<evidence type="ECO:0000313" key="2">
    <source>
        <dbReference type="EMBL" id="NIZ46409.1"/>
    </source>
</evidence>
<feature type="transmembrane region" description="Helical" evidence="1">
    <location>
        <begin position="38"/>
        <end position="60"/>
    </location>
</feature>
<keyword evidence="3" id="KW-1185">Reference proteome</keyword>
<proteinExistence type="predicted"/>
<organism evidence="2 3">
    <name type="scientific">Entomospira nematocerorum</name>
    <dbReference type="NCBI Taxonomy" id="2719987"/>
    <lineage>
        <taxon>Bacteria</taxon>
        <taxon>Pseudomonadati</taxon>
        <taxon>Spirochaetota</taxon>
        <taxon>Spirochaetia</taxon>
        <taxon>Spirochaetales</taxon>
        <taxon>Spirochaetaceae</taxon>
        <taxon>Entomospira</taxon>
    </lineage>
</organism>
<dbReference type="Proteomes" id="UP000752013">
    <property type="component" value="Unassembled WGS sequence"/>
</dbReference>
<dbReference type="AlphaFoldDB" id="A0A968GAV0"/>
<keyword evidence="1" id="KW-0812">Transmembrane</keyword>
<comment type="caution">
    <text evidence="2">The sequence shown here is derived from an EMBL/GenBank/DDBJ whole genome shotgun (WGS) entry which is preliminary data.</text>
</comment>
<reference evidence="2" key="1">
    <citation type="submission" date="2020-03" db="EMBL/GenBank/DDBJ databases">
        <title>Spirochaetal bacteria isolated from arthropods constitute a novel genus Entomospira genus novum within the order Spirochaetales.</title>
        <authorList>
            <person name="Grana-Miraglia L."/>
            <person name="Sikutova S."/>
            <person name="Fingerle V."/>
            <person name="Sing A."/>
            <person name="Castillo-Ramirez S."/>
            <person name="Margos G."/>
            <person name="Rudolf I."/>
        </authorList>
    </citation>
    <scope>NUCLEOTIDE SEQUENCE</scope>
    <source>
        <strain evidence="2">BR208</strain>
    </source>
</reference>
<keyword evidence="1" id="KW-1133">Transmembrane helix</keyword>
<dbReference type="EMBL" id="JAATLK010000001">
    <property type="protein sequence ID" value="NIZ46409.1"/>
    <property type="molecule type" value="Genomic_DNA"/>
</dbReference>
<name>A0A968GAV0_9SPIO</name>
<evidence type="ECO:0000256" key="1">
    <source>
        <dbReference type="SAM" id="Phobius"/>
    </source>
</evidence>
<dbReference type="RefSeq" id="WP_167702878.1">
    <property type="nucleotide sequence ID" value="NZ_CP118168.1"/>
</dbReference>